<dbReference type="EMBL" id="BPQI01000028">
    <property type="protein sequence ID" value="GJD55388.1"/>
    <property type="molecule type" value="Genomic_DNA"/>
</dbReference>
<dbReference type="Proteomes" id="UP001055303">
    <property type="component" value="Unassembled WGS sequence"/>
</dbReference>
<sequence length="63" mass="6587">MRHATMLQGGGGQKPSGDPPEPGPPEEDPPPDPPAPHPPEPISAHVPGSRRDWSLRWGVGATP</sequence>
<organism evidence="3 4">
    <name type="scientific">Methylobacterium dankookense</name>
    <dbReference type="NCBI Taxonomy" id="560405"/>
    <lineage>
        <taxon>Bacteria</taxon>
        <taxon>Pseudomonadati</taxon>
        <taxon>Pseudomonadota</taxon>
        <taxon>Alphaproteobacteria</taxon>
        <taxon>Hyphomicrobiales</taxon>
        <taxon>Methylobacteriaceae</taxon>
        <taxon>Methylobacterium</taxon>
    </lineage>
</organism>
<feature type="compositionally biased region" description="Pro residues" evidence="1">
    <location>
        <begin position="31"/>
        <end position="41"/>
    </location>
</feature>
<reference evidence="3 4" key="1">
    <citation type="submission" date="2019-06" db="EMBL/GenBank/DDBJ databases">
        <authorList>
            <person name="Rodrigo-Torres L."/>
            <person name="Arahal R. D."/>
            <person name="Lucena T."/>
        </authorList>
    </citation>
    <scope>NUCLEOTIDE SEQUENCE [LARGE SCALE GENOMIC DNA]</scope>
    <source>
        <strain evidence="3 4">SW08-7</strain>
    </source>
</reference>
<evidence type="ECO:0000256" key="1">
    <source>
        <dbReference type="SAM" id="MobiDB-lite"/>
    </source>
</evidence>
<evidence type="ECO:0000313" key="5">
    <source>
        <dbReference type="Proteomes" id="UP001055303"/>
    </source>
</evidence>
<dbReference type="AlphaFoldDB" id="A0A564G747"/>
<dbReference type="EMBL" id="CABFVH010000064">
    <property type="protein sequence ID" value="VUF15670.1"/>
    <property type="molecule type" value="Genomic_DNA"/>
</dbReference>
<evidence type="ECO:0000313" key="4">
    <source>
        <dbReference type="Proteomes" id="UP000401717"/>
    </source>
</evidence>
<accession>A0A564G747</accession>
<feature type="region of interest" description="Disordered" evidence="1">
    <location>
        <begin position="1"/>
        <end position="63"/>
    </location>
</feature>
<protein>
    <submittedName>
        <fullName evidence="3">Uncharacterized protein</fullName>
    </submittedName>
</protein>
<name>A0A564G747_9HYPH</name>
<reference evidence="2" key="2">
    <citation type="journal article" date="2021" name="Front. Microbiol.">
        <title>Comprehensive Comparative Genomics and Phenotyping of Methylobacterium Species.</title>
        <authorList>
            <person name="Alessa O."/>
            <person name="Ogura Y."/>
            <person name="Fujitani Y."/>
            <person name="Takami H."/>
            <person name="Hayashi T."/>
            <person name="Sahin N."/>
            <person name="Tani A."/>
        </authorList>
    </citation>
    <scope>NUCLEOTIDE SEQUENCE</scope>
    <source>
        <strain evidence="2">DSM 22415</strain>
    </source>
</reference>
<gene>
    <name evidence="2" type="ORF">IFDJLNFL_1273</name>
    <name evidence="3" type="ORF">MTDSW087_05414</name>
</gene>
<keyword evidence="5" id="KW-1185">Reference proteome</keyword>
<dbReference type="Proteomes" id="UP000401717">
    <property type="component" value="Unassembled WGS sequence"/>
</dbReference>
<evidence type="ECO:0000313" key="2">
    <source>
        <dbReference type="EMBL" id="GJD55388.1"/>
    </source>
</evidence>
<proteinExistence type="predicted"/>
<evidence type="ECO:0000313" key="3">
    <source>
        <dbReference type="EMBL" id="VUF15670.1"/>
    </source>
</evidence>
<reference evidence="2" key="3">
    <citation type="submission" date="2021-08" db="EMBL/GenBank/DDBJ databases">
        <authorList>
            <person name="Tani A."/>
            <person name="Ola A."/>
            <person name="Ogura Y."/>
            <person name="Katsura K."/>
            <person name="Hayashi T."/>
        </authorList>
    </citation>
    <scope>NUCLEOTIDE SEQUENCE</scope>
    <source>
        <strain evidence="2">DSM 22415</strain>
    </source>
</reference>